<dbReference type="GeneID" id="7204696"/>
<feature type="domain" description="SET" evidence="1">
    <location>
        <begin position="1"/>
        <end position="100"/>
    </location>
</feature>
<dbReference type="Proteomes" id="UP000000759">
    <property type="component" value="Chromosome 11"/>
</dbReference>
<gene>
    <name evidence="2" type="ORF">PHATR_7553</name>
</gene>
<feature type="non-terminal residue" evidence="2">
    <location>
        <position position="121"/>
    </location>
</feature>
<feature type="non-terminal residue" evidence="2">
    <location>
        <position position="1"/>
    </location>
</feature>
<dbReference type="InterPro" id="IPR046341">
    <property type="entry name" value="SET_dom_sf"/>
</dbReference>
<dbReference type="OrthoDB" id="3180714at2759"/>
<dbReference type="PIRSF" id="PIRSF022536">
    <property type="entry name" value="A612L_SET"/>
    <property type="match status" value="1"/>
</dbReference>
<evidence type="ECO:0000313" key="2">
    <source>
        <dbReference type="EMBL" id="ACI65214.1"/>
    </source>
</evidence>
<reference evidence="3" key="2">
    <citation type="submission" date="2008-08" db="EMBL/GenBank/DDBJ databases">
        <authorList>
            <consortium name="Diatom Consortium"/>
            <person name="Grigoriev I."/>
            <person name="Grimwood J."/>
            <person name="Kuo A."/>
            <person name="Otillar R.P."/>
            <person name="Salamov A."/>
            <person name="Detter J.C."/>
            <person name="Lindquist E."/>
            <person name="Shapiro H."/>
            <person name="Lucas S."/>
            <person name="Glavina del Rio T."/>
            <person name="Pitluck S."/>
            <person name="Rokhsar D."/>
            <person name="Bowler C."/>
        </authorList>
    </citation>
    <scope>GENOME REANNOTATION</scope>
    <source>
        <strain evidence="3">CCAP 1055/1</strain>
    </source>
</reference>
<dbReference type="Gene3D" id="2.170.270.10">
    <property type="entry name" value="SET domain"/>
    <property type="match status" value="1"/>
</dbReference>
<dbReference type="STRING" id="556484.B5Y3Y5"/>
<reference evidence="2 3" key="1">
    <citation type="journal article" date="2008" name="Nature">
        <title>The Phaeodactylum genome reveals the evolutionary history of diatom genomes.</title>
        <authorList>
            <person name="Bowler C."/>
            <person name="Allen A.E."/>
            <person name="Badger J.H."/>
            <person name="Grimwood J."/>
            <person name="Jabbari K."/>
            <person name="Kuo A."/>
            <person name="Maheswari U."/>
            <person name="Martens C."/>
            <person name="Maumus F."/>
            <person name="Otillar R.P."/>
            <person name="Rayko E."/>
            <person name="Salamov A."/>
            <person name="Vandepoele K."/>
            <person name="Beszteri B."/>
            <person name="Gruber A."/>
            <person name="Heijde M."/>
            <person name="Katinka M."/>
            <person name="Mock T."/>
            <person name="Valentin K."/>
            <person name="Verret F."/>
            <person name="Berges J.A."/>
            <person name="Brownlee C."/>
            <person name="Cadoret J.P."/>
            <person name="Chiovitti A."/>
            <person name="Choi C.J."/>
            <person name="Coesel S."/>
            <person name="De Martino A."/>
            <person name="Detter J.C."/>
            <person name="Durkin C."/>
            <person name="Falciatore A."/>
            <person name="Fournet J."/>
            <person name="Haruta M."/>
            <person name="Huysman M.J."/>
            <person name="Jenkins B.D."/>
            <person name="Jiroutova K."/>
            <person name="Jorgensen R.E."/>
            <person name="Joubert Y."/>
            <person name="Kaplan A."/>
            <person name="Kroger N."/>
            <person name="Kroth P.G."/>
            <person name="La Roche J."/>
            <person name="Lindquist E."/>
            <person name="Lommer M."/>
            <person name="Martin-Jezequel V."/>
            <person name="Lopez P.J."/>
            <person name="Lucas S."/>
            <person name="Mangogna M."/>
            <person name="McGinnis K."/>
            <person name="Medlin L.K."/>
            <person name="Montsant A."/>
            <person name="Oudot-Le Secq M.P."/>
            <person name="Napoli C."/>
            <person name="Obornik M."/>
            <person name="Parker M.S."/>
            <person name="Petit J.L."/>
            <person name="Porcel B.M."/>
            <person name="Poulsen N."/>
            <person name="Robison M."/>
            <person name="Rychlewski L."/>
            <person name="Rynearson T.A."/>
            <person name="Schmutz J."/>
            <person name="Shapiro H."/>
            <person name="Siaut M."/>
            <person name="Stanley M."/>
            <person name="Sussman M.R."/>
            <person name="Taylor A.R."/>
            <person name="Vardi A."/>
            <person name="von Dassow P."/>
            <person name="Vyverman W."/>
            <person name="Willis A."/>
            <person name="Wyrwicz L.S."/>
            <person name="Rokhsar D.S."/>
            <person name="Weissenbach J."/>
            <person name="Armbrust E.V."/>
            <person name="Green B.R."/>
            <person name="Van de Peer Y."/>
            <person name="Grigoriev I.V."/>
        </authorList>
    </citation>
    <scope>NUCLEOTIDE SEQUENCE [LARGE SCALE GENOMIC DNA]</scope>
    <source>
        <strain evidence="2 3">CCAP 1055/1</strain>
    </source>
</reference>
<protein>
    <recommendedName>
        <fullName evidence="1">SET domain-containing protein</fullName>
    </recommendedName>
</protein>
<evidence type="ECO:0000259" key="1">
    <source>
        <dbReference type="PROSITE" id="PS50280"/>
    </source>
</evidence>
<evidence type="ECO:0000313" key="3">
    <source>
        <dbReference type="Proteomes" id="UP000000759"/>
    </source>
</evidence>
<dbReference type="KEGG" id="pti:PHATR_7553"/>
<dbReference type="InterPro" id="IPR009207">
    <property type="entry name" value="SET7_MeTrfase"/>
</dbReference>
<proteinExistence type="predicted"/>
<name>B5Y3Y5_PHATC</name>
<dbReference type="PROSITE" id="PS50280">
    <property type="entry name" value="SET"/>
    <property type="match status" value="1"/>
</dbReference>
<dbReference type="SUPFAM" id="SSF82199">
    <property type="entry name" value="SET domain"/>
    <property type="match status" value="1"/>
</dbReference>
<organism evidence="2 3">
    <name type="scientific">Phaeodactylum tricornutum (strain CCAP 1055/1)</name>
    <dbReference type="NCBI Taxonomy" id="556484"/>
    <lineage>
        <taxon>Eukaryota</taxon>
        <taxon>Sar</taxon>
        <taxon>Stramenopiles</taxon>
        <taxon>Ochrophyta</taxon>
        <taxon>Bacillariophyta</taxon>
        <taxon>Bacillariophyceae</taxon>
        <taxon>Bacillariophycidae</taxon>
        <taxon>Naviculales</taxon>
        <taxon>Phaeodactylaceae</taxon>
        <taxon>Phaeodactylum</taxon>
    </lineage>
</organism>
<dbReference type="RefSeq" id="XP_002185744.1">
    <property type="nucleotide sequence ID" value="XM_002185708.1"/>
</dbReference>
<keyword evidence="3" id="KW-1185">Reference proteome</keyword>
<accession>B5Y3Y5</accession>
<dbReference type="Pfam" id="PF00856">
    <property type="entry name" value="SET"/>
    <property type="match status" value="1"/>
</dbReference>
<dbReference type="AlphaFoldDB" id="B5Y3Y5"/>
<dbReference type="InParanoid" id="B5Y3Y5"/>
<dbReference type="GO" id="GO:0062122">
    <property type="term" value="F:histone H3K37 methyltransferase activity"/>
    <property type="evidence" value="ECO:0007669"/>
    <property type="project" value="InterPro"/>
</dbReference>
<dbReference type="EMBL" id="CP001141">
    <property type="protein sequence ID" value="ACI65214.1"/>
    <property type="molecule type" value="Genomic_DNA"/>
</dbReference>
<dbReference type="HOGENOM" id="CLU_124044_0_0_1"/>
<dbReference type="PaxDb" id="2850-Phatr7553"/>
<dbReference type="InterPro" id="IPR001214">
    <property type="entry name" value="SET_dom"/>
</dbReference>
<sequence length="121" mass="13606">KGRGLFASLNIPPRTLIHIAPCLRVDQGEYQSHMKHTILEHYLFNDSGGRKLLALGYGSLFNHSRTPNIDYRVDSTNLEIRYSVGHQPVLAGEELCIFYGVNLWFDDAEGSVESEPASEDE</sequence>
<dbReference type="eggNOG" id="ENOG502S3RW">
    <property type="taxonomic scope" value="Eukaryota"/>
</dbReference>